<evidence type="ECO:0000313" key="3">
    <source>
        <dbReference type="EMBL" id="EMY60210.1"/>
    </source>
</evidence>
<dbReference type="PANTHER" id="PTHR44051">
    <property type="entry name" value="GLUTATHIONE S-TRANSFERASE-RELATED"/>
    <property type="match status" value="1"/>
</dbReference>
<keyword evidence="4" id="KW-1185">Reference proteome</keyword>
<dbReference type="Gene3D" id="3.40.30.10">
    <property type="entry name" value="Glutaredoxin"/>
    <property type="match status" value="1"/>
</dbReference>
<dbReference type="PROSITE" id="PS50405">
    <property type="entry name" value="GST_CTER"/>
    <property type="match status" value="1"/>
</dbReference>
<evidence type="ECO:0000259" key="2">
    <source>
        <dbReference type="PROSITE" id="PS50405"/>
    </source>
</evidence>
<dbReference type="RefSeq" id="WP_002975456.1">
    <property type="nucleotide sequence ID" value="NZ_AOGW02000018.1"/>
</dbReference>
<proteinExistence type="predicted"/>
<evidence type="ECO:0000259" key="1">
    <source>
        <dbReference type="PROSITE" id="PS50404"/>
    </source>
</evidence>
<dbReference type="InterPro" id="IPR036282">
    <property type="entry name" value="Glutathione-S-Trfase_C_sf"/>
</dbReference>
<dbReference type="InterPro" id="IPR010987">
    <property type="entry name" value="Glutathione-S-Trfase_C-like"/>
</dbReference>
<dbReference type="SUPFAM" id="SSF47616">
    <property type="entry name" value="GST C-terminal domain-like"/>
    <property type="match status" value="1"/>
</dbReference>
<dbReference type="InterPro" id="IPR036249">
    <property type="entry name" value="Thioredoxin-like_sf"/>
</dbReference>
<dbReference type="PROSITE" id="PS50404">
    <property type="entry name" value="GST_NTER"/>
    <property type="match status" value="1"/>
</dbReference>
<dbReference type="PANTHER" id="PTHR44051:SF8">
    <property type="entry name" value="GLUTATHIONE S-TRANSFERASE GSTA"/>
    <property type="match status" value="1"/>
</dbReference>
<organism evidence="3 4">
    <name type="scientific">Leptospira terpstrae serovar Hualin str. LT 11-33 = ATCC 700639</name>
    <dbReference type="NCBI Taxonomy" id="1257025"/>
    <lineage>
        <taxon>Bacteria</taxon>
        <taxon>Pseudomonadati</taxon>
        <taxon>Spirochaetota</taxon>
        <taxon>Spirochaetia</taxon>
        <taxon>Leptospirales</taxon>
        <taxon>Leptospiraceae</taxon>
        <taxon>Leptospira</taxon>
    </lineage>
</organism>
<feature type="domain" description="GST C-terminal" evidence="2">
    <location>
        <begin position="152"/>
        <end position="269"/>
    </location>
</feature>
<reference evidence="3" key="1">
    <citation type="submission" date="2013-03" db="EMBL/GenBank/DDBJ databases">
        <authorList>
            <person name="Harkins D.M."/>
            <person name="Durkin A.S."/>
            <person name="Brinkac L.M."/>
            <person name="Haft D.H."/>
            <person name="Selengut J.D."/>
            <person name="Sanka R."/>
            <person name="DePew J."/>
            <person name="Purushe J."/>
            <person name="Hartskeerl R.A."/>
            <person name="Ahmed A."/>
            <person name="van der Linden H."/>
            <person name="Goris M.G.A."/>
            <person name="Vinetz J.M."/>
            <person name="Sutton G.G."/>
            <person name="Nierman W.C."/>
            <person name="Fouts D.E."/>
        </authorList>
    </citation>
    <scope>NUCLEOTIDE SEQUENCE [LARGE SCALE GENOMIC DNA]</scope>
    <source>
        <strain evidence="3">LT 11-33</strain>
    </source>
</reference>
<dbReference type="SFLD" id="SFLDG00358">
    <property type="entry name" value="Main_(cytGST)"/>
    <property type="match status" value="1"/>
</dbReference>
<dbReference type="Gene3D" id="1.20.1050.10">
    <property type="match status" value="1"/>
</dbReference>
<dbReference type="Pfam" id="PF13417">
    <property type="entry name" value="GST_N_3"/>
    <property type="match status" value="1"/>
</dbReference>
<gene>
    <name evidence="3" type="ORF">LEP1GSC203_1055</name>
</gene>
<dbReference type="GO" id="GO:0016740">
    <property type="term" value="F:transferase activity"/>
    <property type="evidence" value="ECO:0007669"/>
    <property type="project" value="UniProtKB-KW"/>
</dbReference>
<dbReference type="SFLD" id="SFLDS00019">
    <property type="entry name" value="Glutathione_Transferase_(cytos"/>
    <property type="match status" value="1"/>
</dbReference>
<feature type="domain" description="GST N-terminal" evidence="1">
    <location>
        <begin position="66"/>
        <end position="147"/>
    </location>
</feature>
<dbReference type="EMBL" id="AOGW02000018">
    <property type="protein sequence ID" value="EMY60210.1"/>
    <property type="molecule type" value="Genomic_DNA"/>
</dbReference>
<dbReference type="CDD" id="cd03056">
    <property type="entry name" value="GST_N_4"/>
    <property type="match status" value="1"/>
</dbReference>
<comment type="caution">
    <text evidence="3">The sequence shown here is derived from an EMBL/GenBank/DDBJ whole genome shotgun (WGS) entry which is preliminary data.</text>
</comment>
<dbReference type="AlphaFoldDB" id="N1VT68"/>
<dbReference type="Proteomes" id="UP000012371">
    <property type="component" value="Unassembled WGS sequence"/>
</dbReference>
<protein>
    <submittedName>
        <fullName evidence="3">Glutathione S-transferase</fullName>
    </submittedName>
</protein>
<dbReference type="STRING" id="1257025.LEP1GSC203_1055"/>
<dbReference type="SUPFAM" id="SSF52833">
    <property type="entry name" value="Thioredoxin-like"/>
    <property type="match status" value="1"/>
</dbReference>
<accession>N1VT68</accession>
<name>N1VT68_9LEPT</name>
<sequence length="269" mass="30798">MGGLDKRSTIISFSLQGKSLERILPKKNIGSFGTYLEFNARENRKKFLLLLKNNCHVLYFFVNRTFMIELFEFALSGNCYKVRLLLSFLNLQYESQIVNGPEREHKSEAFIAKNPFGQVPVLKDGNIVLRDSHGILVYLARAYGEEHWFPNDPAIAGEIVAWLSTAANEVSRGPSALRAHYLLGRPINLEETKLVTETLLSILEKRLVAHNWLVSDSITIADIAIYPYIALGNQGKIDLWIYPNIRKWMYRIENLPHYLSMQGVQLQVL</sequence>
<dbReference type="Pfam" id="PF00043">
    <property type="entry name" value="GST_C"/>
    <property type="match status" value="1"/>
</dbReference>
<dbReference type="InterPro" id="IPR040079">
    <property type="entry name" value="Glutathione_S-Trfase"/>
</dbReference>
<dbReference type="InterPro" id="IPR004045">
    <property type="entry name" value="Glutathione_S-Trfase_N"/>
</dbReference>
<evidence type="ECO:0000313" key="4">
    <source>
        <dbReference type="Proteomes" id="UP000012371"/>
    </source>
</evidence>
<dbReference type="InterPro" id="IPR004046">
    <property type="entry name" value="GST_C"/>
</dbReference>